<sequence>MSKMLSRGLPLLMLGIEVLVALHLVGQRIGGVRSRGSGVTQAIYTVVVGNFILGMGLCLVLGHPNLLH</sequence>
<feature type="transmembrane region" description="Helical" evidence="1">
    <location>
        <begin position="42"/>
        <end position="62"/>
    </location>
</feature>
<accession>A0A4Q0VHA8</accession>
<keyword evidence="1" id="KW-0812">Transmembrane</keyword>
<dbReference type="AlphaFoldDB" id="A0A4Q0VHA8"/>
<evidence type="ECO:0000313" key="3">
    <source>
        <dbReference type="Proteomes" id="UP000290602"/>
    </source>
</evidence>
<evidence type="ECO:0000256" key="1">
    <source>
        <dbReference type="SAM" id="Phobius"/>
    </source>
</evidence>
<reference evidence="2 3" key="1">
    <citation type="submission" date="2018-08" db="EMBL/GenBank/DDBJ databases">
        <title>Lactobacillus suantsai sp. nov., isolated from traditional fermented suan-tsai in Taiwan.</title>
        <authorList>
            <person name="Huang C.-H."/>
        </authorList>
    </citation>
    <scope>NUCLEOTIDE SEQUENCE [LARGE SCALE GENOMIC DNA]</scope>
    <source>
        <strain evidence="2 3">BCRC 12945</strain>
    </source>
</reference>
<proteinExistence type="predicted"/>
<comment type="caution">
    <text evidence="2">The sequence shown here is derived from an EMBL/GenBank/DDBJ whole genome shotgun (WGS) entry which is preliminary data.</text>
</comment>
<keyword evidence="3" id="KW-1185">Reference proteome</keyword>
<dbReference type="Proteomes" id="UP000290602">
    <property type="component" value="Unassembled WGS sequence"/>
</dbReference>
<dbReference type="EMBL" id="QXIL01000020">
    <property type="protein sequence ID" value="RXI77551.1"/>
    <property type="molecule type" value="Genomic_DNA"/>
</dbReference>
<protein>
    <submittedName>
        <fullName evidence="2">Uncharacterized protein</fullName>
    </submittedName>
</protein>
<gene>
    <name evidence="2" type="ORF">DXH47_08960</name>
</gene>
<keyword evidence="1" id="KW-1133">Transmembrane helix</keyword>
<organism evidence="2 3">
    <name type="scientific">Levilactobacillus suantsaii</name>
    <dbReference type="NCBI Taxonomy" id="2292255"/>
    <lineage>
        <taxon>Bacteria</taxon>
        <taxon>Bacillati</taxon>
        <taxon>Bacillota</taxon>
        <taxon>Bacilli</taxon>
        <taxon>Lactobacillales</taxon>
        <taxon>Lactobacillaceae</taxon>
        <taxon>Levilactobacillus</taxon>
    </lineage>
</organism>
<keyword evidence="1" id="KW-0472">Membrane</keyword>
<evidence type="ECO:0000313" key="2">
    <source>
        <dbReference type="EMBL" id="RXI77551.1"/>
    </source>
</evidence>
<name>A0A4Q0VHA8_9LACO</name>